<dbReference type="InterPro" id="IPR044792">
    <property type="entry name" value="TAR1"/>
</dbReference>
<dbReference type="GO" id="GO:0043457">
    <property type="term" value="P:regulation of cellular respiration"/>
    <property type="evidence" value="ECO:0007669"/>
    <property type="project" value="InterPro"/>
</dbReference>
<feature type="non-terminal residue" evidence="1">
    <location>
        <position position="1"/>
    </location>
</feature>
<accession>R7RZJ9</accession>
<dbReference type="HOGENOM" id="CLU_159707_0_0_1"/>
<evidence type="ECO:0000313" key="2">
    <source>
        <dbReference type="Proteomes" id="UP000054196"/>
    </source>
</evidence>
<dbReference type="eggNOG" id="KOG4853">
    <property type="taxonomic scope" value="Eukaryota"/>
</dbReference>
<proteinExistence type="predicted"/>
<dbReference type="OMA" id="CITKHRQ"/>
<keyword evidence="2" id="KW-1185">Reference proteome</keyword>
<organism evidence="1 2">
    <name type="scientific">Punctularia strigosozonata (strain HHB-11173)</name>
    <name type="common">White-rot fungus</name>
    <dbReference type="NCBI Taxonomy" id="741275"/>
    <lineage>
        <taxon>Eukaryota</taxon>
        <taxon>Fungi</taxon>
        <taxon>Dikarya</taxon>
        <taxon>Basidiomycota</taxon>
        <taxon>Agaricomycotina</taxon>
        <taxon>Agaricomycetes</taxon>
        <taxon>Corticiales</taxon>
        <taxon>Punctulariaceae</taxon>
        <taxon>Punctularia</taxon>
    </lineage>
</organism>
<gene>
    <name evidence="1" type="ORF">PUNSTDRAFT_78207</name>
</gene>
<dbReference type="KEGG" id="psq:PUNSTDRAFT_78207"/>
<dbReference type="RefSeq" id="XP_007389360.1">
    <property type="nucleotide sequence ID" value="XM_007389298.1"/>
</dbReference>
<evidence type="ECO:0000313" key="1">
    <source>
        <dbReference type="EMBL" id="EIN03413.1"/>
    </source>
</evidence>
<dbReference type="PANTHER" id="PTHR47188:SF1">
    <property type="entry name" value="PROTEIN TAR1"/>
    <property type="match status" value="1"/>
</dbReference>
<dbReference type="OrthoDB" id="8092968at2759"/>
<dbReference type="PANTHER" id="PTHR47188">
    <property type="entry name" value="PROTEIN TAR1"/>
    <property type="match status" value="1"/>
</dbReference>
<dbReference type="EMBL" id="JH687571">
    <property type="protein sequence ID" value="EIN03413.1"/>
    <property type="molecule type" value="Genomic_DNA"/>
</dbReference>
<dbReference type="AlphaFoldDB" id="R7RZJ9"/>
<protein>
    <submittedName>
        <fullName evidence="1">Uncharacterized protein</fullName>
    </submittedName>
</protein>
<reference evidence="2" key="1">
    <citation type="journal article" date="2012" name="Science">
        <title>The Paleozoic origin of enzymatic lignin decomposition reconstructed from 31 fungal genomes.</title>
        <authorList>
            <person name="Floudas D."/>
            <person name="Binder M."/>
            <person name="Riley R."/>
            <person name="Barry K."/>
            <person name="Blanchette R.A."/>
            <person name="Henrissat B."/>
            <person name="Martinez A.T."/>
            <person name="Otillar R."/>
            <person name="Spatafora J.W."/>
            <person name="Yadav J.S."/>
            <person name="Aerts A."/>
            <person name="Benoit I."/>
            <person name="Boyd A."/>
            <person name="Carlson A."/>
            <person name="Copeland A."/>
            <person name="Coutinho P.M."/>
            <person name="de Vries R.P."/>
            <person name="Ferreira P."/>
            <person name="Findley K."/>
            <person name="Foster B."/>
            <person name="Gaskell J."/>
            <person name="Glotzer D."/>
            <person name="Gorecki P."/>
            <person name="Heitman J."/>
            <person name="Hesse C."/>
            <person name="Hori C."/>
            <person name="Igarashi K."/>
            <person name="Jurgens J.A."/>
            <person name="Kallen N."/>
            <person name="Kersten P."/>
            <person name="Kohler A."/>
            <person name="Kuees U."/>
            <person name="Kumar T.K.A."/>
            <person name="Kuo A."/>
            <person name="LaButti K."/>
            <person name="Larrondo L.F."/>
            <person name="Lindquist E."/>
            <person name="Ling A."/>
            <person name="Lombard V."/>
            <person name="Lucas S."/>
            <person name="Lundell T."/>
            <person name="Martin R."/>
            <person name="McLaughlin D.J."/>
            <person name="Morgenstern I."/>
            <person name="Morin E."/>
            <person name="Murat C."/>
            <person name="Nagy L.G."/>
            <person name="Nolan M."/>
            <person name="Ohm R.A."/>
            <person name="Patyshakuliyeva A."/>
            <person name="Rokas A."/>
            <person name="Ruiz-Duenas F.J."/>
            <person name="Sabat G."/>
            <person name="Salamov A."/>
            <person name="Samejima M."/>
            <person name="Schmutz J."/>
            <person name="Slot J.C."/>
            <person name="St John F."/>
            <person name="Stenlid J."/>
            <person name="Sun H."/>
            <person name="Sun S."/>
            <person name="Syed K."/>
            <person name="Tsang A."/>
            <person name="Wiebenga A."/>
            <person name="Young D."/>
            <person name="Pisabarro A."/>
            <person name="Eastwood D.C."/>
            <person name="Martin F."/>
            <person name="Cullen D."/>
            <person name="Grigoriev I.V."/>
            <person name="Hibbett D.S."/>
        </authorList>
    </citation>
    <scope>NUCLEOTIDE SEQUENCE [LARGE SCALE GENOMIC DNA]</scope>
    <source>
        <strain evidence="2">HHB-11173 SS5</strain>
    </source>
</reference>
<dbReference type="Proteomes" id="UP000054196">
    <property type="component" value="Unassembled WGS sequence"/>
</dbReference>
<name>R7RZJ9_PUNST</name>
<sequence length="90" mass="10120">FPFNNFTYCLTLFPKCFSSFPHGTCSLSVSRQYLALDGIHHPFCAAFPNNATLRECITKHRQSVSKTGFSPSMMFCSKKLVHGPTQKTLL</sequence>
<dbReference type="GeneID" id="18885794"/>